<evidence type="ECO:0000313" key="2">
    <source>
        <dbReference type="Proteomes" id="UP000266313"/>
    </source>
</evidence>
<dbReference type="RefSeq" id="WP_119629106.1">
    <property type="nucleotide sequence ID" value="NZ_AP017928.1"/>
</dbReference>
<name>A0A250KUQ5_9GAMM</name>
<dbReference type="EMBL" id="AP017928">
    <property type="protein sequence ID" value="BBA33509.1"/>
    <property type="molecule type" value="Genomic_DNA"/>
</dbReference>
<organism evidence="1 2">
    <name type="scientific">Methylocaldum marinum</name>
    <dbReference type="NCBI Taxonomy" id="1432792"/>
    <lineage>
        <taxon>Bacteria</taxon>
        <taxon>Pseudomonadati</taxon>
        <taxon>Pseudomonadota</taxon>
        <taxon>Gammaproteobacteria</taxon>
        <taxon>Methylococcales</taxon>
        <taxon>Methylococcaceae</taxon>
        <taxon>Methylocaldum</taxon>
    </lineage>
</organism>
<sequence>MISGKDVPGLGKFNVRHLVLSVIFFALMPCSIAICTASDETDVGWAAVENVELDESRAGFVLDNGIVIDLSFATSVFVNGREQFSDRLVLAKDFSLDQLSRPAVNNGSGNLALSDAGLNNMAVIQNTLDNQLITMVRTIDITLSNFKNMNLSAIGPNGRWFAR</sequence>
<evidence type="ECO:0000313" key="1">
    <source>
        <dbReference type="EMBL" id="BBA33509.1"/>
    </source>
</evidence>
<protein>
    <submittedName>
        <fullName evidence="1">Uncharacterized protein</fullName>
    </submittedName>
</protein>
<reference evidence="1 2" key="1">
    <citation type="submission" date="2016-12" db="EMBL/GenBank/DDBJ databases">
        <title>Genome sequencing of Methylocaldum marinum.</title>
        <authorList>
            <person name="Takeuchi M."/>
            <person name="Kamagata Y."/>
            <person name="Hiraoka S."/>
            <person name="Oshima K."/>
            <person name="Hattori M."/>
            <person name="Iwasaki W."/>
        </authorList>
    </citation>
    <scope>NUCLEOTIDE SEQUENCE [LARGE SCALE GENOMIC DNA]</scope>
    <source>
        <strain evidence="1 2">S8</strain>
    </source>
</reference>
<dbReference type="KEGG" id="mmai:sS8_1551"/>
<dbReference type="AlphaFoldDB" id="A0A250KUQ5"/>
<keyword evidence="2" id="KW-1185">Reference proteome</keyword>
<dbReference type="OrthoDB" id="8547183at2"/>
<gene>
    <name evidence="1" type="ORF">sS8_1551</name>
</gene>
<proteinExistence type="predicted"/>
<accession>A0A250KUQ5</accession>
<dbReference type="Proteomes" id="UP000266313">
    <property type="component" value="Chromosome"/>
</dbReference>